<reference evidence="7" key="1">
    <citation type="submission" date="2015-02" db="EMBL/GenBank/DDBJ databases">
        <title>Description and complete genome sequence of the first cultured representative of the subdivision 5 of the Verrucomicrobia phylum.</title>
        <authorList>
            <person name="Spring S."/>
            <person name="Bunk B."/>
            <person name="Sproer C."/>
            <person name="Klenk H.-P."/>
        </authorList>
    </citation>
    <scope>NUCLEOTIDE SEQUENCE [LARGE SCALE GENOMIC DNA]</scope>
    <source>
        <strain evidence="7">L21-Fru-AB</strain>
    </source>
</reference>
<comment type="similarity">
    <text evidence="1">Belongs to the glycosyl hydrolase 43 family.</text>
</comment>
<dbReference type="OrthoDB" id="9763933at2"/>
<dbReference type="KEGG" id="vbl:L21SP4_02248"/>
<reference evidence="6 7" key="2">
    <citation type="journal article" date="2016" name="ISME J.">
        <title>Characterization of the first cultured representative of Verrucomicrobia subdivision 5 indicates the proposal of a novel phylum.</title>
        <authorList>
            <person name="Spring S."/>
            <person name="Bunk B."/>
            <person name="Sproer C."/>
            <person name="Schumann P."/>
            <person name="Rohde M."/>
            <person name="Tindall B.J."/>
            <person name="Klenk H.P."/>
        </authorList>
    </citation>
    <scope>NUCLEOTIDE SEQUENCE [LARGE SCALE GENOMIC DNA]</scope>
    <source>
        <strain evidence="6 7">L21-Fru-AB</strain>
    </source>
</reference>
<dbReference type="GO" id="GO:0005975">
    <property type="term" value="P:carbohydrate metabolic process"/>
    <property type="evidence" value="ECO:0007669"/>
    <property type="project" value="InterPro"/>
</dbReference>
<dbReference type="InterPro" id="IPR006710">
    <property type="entry name" value="Glyco_hydro_43"/>
</dbReference>
<protein>
    <submittedName>
        <fullName evidence="6">Beta-xylosidase</fullName>
    </submittedName>
</protein>
<evidence type="ECO:0000256" key="5">
    <source>
        <dbReference type="SAM" id="SignalP"/>
    </source>
</evidence>
<proteinExistence type="inferred from homology"/>
<dbReference type="STRING" id="1307763.L21SP4_02248"/>
<dbReference type="PANTHER" id="PTHR43817">
    <property type="entry name" value="GLYCOSYL HYDROLASE"/>
    <property type="match status" value="1"/>
</dbReference>
<name>A0A0G3EL33_9BACT</name>
<dbReference type="CDD" id="cd08986">
    <property type="entry name" value="GH43-like"/>
    <property type="match status" value="1"/>
</dbReference>
<dbReference type="Proteomes" id="UP000035268">
    <property type="component" value="Chromosome"/>
</dbReference>
<evidence type="ECO:0000313" key="6">
    <source>
        <dbReference type="EMBL" id="AKJ65475.1"/>
    </source>
</evidence>
<dbReference type="InterPro" id="IPR023296">
    <property type="entry name" value="Glyco_hydro_beta-prop_sf"/>
</dbReference>
<evidence type="ECO:0000256" key="2">
    <source>
        <dbReference type="ARBA" id="ARBA00022729"/>
    </source>
</evidence>
<dbReference type="SUPFAM" id="SSF75005">
    <property type="entry name" value="Arabinanase/levansucrase/invertase"/>
    <property type="match status" value="1"/>
</dbReference>
<dbReference type="PANTHER" id="PTHR43817:SF1">
    <property type="entry name" value="HYDROLASE, FAMILY 43, PUTATIVE (AFU_ORTHOLOGUE AFUA_3G01660)-RELATED"/>
    <property type="match status" value="1"/>
</dbReference>
<dbReference type="NCBIfam" id="NF045579">
    <property type="entry name" value="rhamnoside_JR"/>
    <property type="match status" value="1"/>
</dbReference>
<gene>
    <name evidence="6" type="ORF">L21SP4_02248</name>
</gene>
<evidence type="ECO:0000256" key="3">
    <source>
        <dbReference type="ARBA" id="ARBA00022801"/>
    </source>
</evidence>
<keyword evidence="2 5" id="KW-0732">Signal</keyword>
<feature type="signal peptide" evidence="5">
    <location>
        <begin position="1"/>
        <end position="22"/>
    </location>
</feature>
<accession>A0A0G3EL33</accession>
<dbReference type="Pfam" id="PF17132">
    <property type="entry name" value="Glyco_hydro_106"/>
    <property type="match status" value="1"/>
</dbReference>
<keyword evidence="7" id="KW-1185">Reference proteome</keyword>
<dbReference type="InterPro" id="IPR008979">
    <property type="entry name" value="Galactose-bd-like_sf"/>
</dbReference>
<dbReference type="Pfam" id="PF04616">
    <property type="entry name" value="Glyco_hydro_43"/>
    <property type="match status" value="1"/>
</dbReference>
<dbReference type="Gene3D" id="2.60.120.260">
    <property type="entry name" value="Galactose-binding domain-like"/>
    <property type="match status" value="2"/>
</dbReference>
<dbReference type="RefSeq" id="WP_052882697.1">
    <property type="nucleotide sequence ID" value="NZ_CP010904.1"/>
</dbReference>
<dbReference type="PATRIC" id="fig|1609981.3.peg.2340"/>
<organism evidence="6 7">
    <name type="scientific">Kiritimatiella glycovorans</name>
    <dbReference type="NCBI Taxonomy" id="1307763"/>
    <lineage>
        <taxon>Bacteria</taxon>
        <taxon>Pseudomonadati</taxon>
        <taxon>Kiritimatiellota</taxon>
        <taxon>Kiritimatiellia</taxon>
        <taxon>Kiritimatiellales</taxon>
        <taxon>Kiritimatiellaceae</taxon>
        <taxon>Kiritimatiella</taxon>
    </lineage>
</organism>
<sequence length="1484" mass="166226" precursor="true">MKKRVFLTALAGTCAVVLTARAGGRVTEADGIDPAGFADPPVTARAMVYWDWINGNVNRAAITRDLEHMKAVGLGGGLLFDIPNLHQHDPGYVRPGPVAFMSEEWLDLVHFAAEESQRLGLDFGIVLCCAWNTGGPWIGPEDNNQLNASAEMRVSGPRKGPLKLPDASVDPRYKDIAVVAWPTPDRMDRLMHRHSPEILINGEPGDASISGRMMDGNRHNAASVPAPEPERPVTVEFVFDRPVTADGLYIQENPRFGVRTGRIEARVDGAYSPAARFSTDGYSPVKVSFEPVTARRFRLVVTDAQPIAAARGELRLYEVQLLKPGSWSPDVPAPRNFALKRGYFNARGMHRGGDPLPARHLAATPAAGRIPALEPRRTTHLTARLNGDDTLDWRVPEGEWTILRFGMTPAYAHTYNAGGRAGNEGALEADKMSAAAIRKHYEAMGEAILQHLSPRGREALDFFHVDSWEQEGNLWTGAFLDEFRKRRGYDLTPYLPVLEGRIVKDALTTDRVLWDYRRTIGDLHIHNHFAELAALCHEHGIRLSAQSGHFFQANMDTIGSVARADYPSGEFWNRGRESAEPDLRNTVRDAASAANVYNRDFTLIESYTCNQWHRNWISPLDMKKQGDYAFSEGVRRMFIHGLWMDPEVGNRPIGFSWGPTGIDVGPDITWMPDGRPFFDYLARCQYLLQAGVVDNDVLYFYGDGFPNITPRRDELPLALPTGRDYDAADGRAIRERARVEDGMIIMPHGATYRVLLLPPRDTMLPETLEAVYRLVRRGAIVVGPKPLRSPSLSDQPRADAVIQELTDRLWGPDPEPSGSKRTGRGRVHWGVELAAVFEEHGIPPQVKIRGAGEAEIAHVHRRMGDGREVYFLANRSGRGVELEAAFRNTGGTPCRWDPGTGARFRLQSVGEDAVRVDLPPWGSTFVVFDPHAGELPREPSTSVEDRMVLSGPWRITFQENRGAPAEYVFDELKSWTEANRPGIRYFSGYGTYHKEFELEDPVDGKTYTLDLGDVGDVAHVKLNGHDLGTRWKPPFRVDLTDAVRNGKNRLEIAVVNTWMNRLVGDAQFPPDKAIVNTFVRGEIPESEYGLEKFPSGLLGPVAVEVRRAQKNAPLEYGMADPNASLTRMPDSVRPLLDTFMRDPQVCAGPDGWYYMTGTTEAPGMDPWHINDGIRLWKSRDLKHWTPMGLVWDLDEARGWQRFYYVYDKDGSTPGRLVAPEDLTAEMRSTLRVRRAVWAPEIHYLKSQGTFFLTACINHNIHLPREQWAGHKHWGATFVLRSTSGRADGPYVDPHPSAPLTGGIDSSLFEDDDGTVYLACQGSSIARFREDMSGLAEGPWDPRETPFPREAYAEGAFLFKARDRYRLVKTYWSFAEGDRFTYAQHPAPKKYSYDPLLATADSIRGPYGPRHNTITGGGHGNFFCDHQGRWWACVFFNPANKLAGNERYACRPALVRMQWVDDRLVVDREANDAFYASREGFRISE</sequence>
<dbReference type="GO" id="GO:0004553">
    <property type="term" value="F:hydrolase activity, hydrolyzing O-glycosyl compounds"/>
    <property type="evidence" value="ECO:0007669"/>
    <property type="project" value="InterPro"/>
</dbReference>
<evidence type="ECO:0000256" key="1">
    <source>
        <dbReference type="ARBA" id="ARBA00009865"/>
    </source>
</evidence>
<dbReference type="EMBL" id="CP010904">
    <property type="protein sequence ID" value="AKJ65475.1"/>
    <property type="molecule type" value="Genomic_DNA"/>
</dbReference>
<dbReference type="Gene3D" id="2.115.10.20">
    <property type="entry name" value="Glycosyl hydrolase domain, family 43"/>
    <property type="match status" value="1"/>
</dbReference>
<evidence type="ECO:0000256" key="4">
    <source>
        <dbReference type="ARBA" id="ARBA00023295"/>
    </source>
</evidence>
<keyword evidence="4" id="KW-0326">Glycosidase</keyword>
<dbReference type="SUPFAM" id="SSF49785">
    <property type="entry name" value="Galactose-binding domain-like"/>
    <property type="match status" value="1"/>
</dbReference>
<keyword evidence="3" id="KW-0378">Hydrolase</keyword>
<feature type="chain" id="PRO_5005184273" evidence="5">
    <location>
        <begin position="23"/>
        <end position="1484"/>
    </location>
</feature>
<evidence type="ECO:0000313" key="7">
    <source>
        <dbReference type="Proteomes" id="UP000035268"/>
    </source>
</evidence>